<feature type="compositionally biased region" description="Basic and acidic residues" evidence="1">
    <location>
        <begin position="28"/>
        <end position="47"/>
    </location>
</feature>
<feature type="region of interest" description="Disordered" evidence="1">
    <location>
        <begin position="28"/>
        <end position="48"/>
    </location>
</feature>
<evidence type="ECO:0000313" key="2">
    <source>
        <dbReference type="EMBL" id="OIQ79167.1"/>
    </source>
</evidence>
<comment type="caution">
    <text evidence="2">The sequence shown here is derived from an EMBL/GenBank/DDBJ whole genome shotgun (WGS) entry which is preliminary data.</text>
</comment>
<dbReference type="EMBL" id="MLJW01001262">
    <property type="protein sequence ID" value="OIQ79167.1"/>
    <property type="molecule type" value="Genomic_DNA"/>
</dbReference>
<accession>A0A1J5QGS1</accession>
<gene>
    <name evidence="2" type="ORF">GALL_391050</name>
</gene>
<organism evidence="2">
    <name type="scientific">mine drainage metagenome</name>
    <dbReference type="NCBI Taxonomy" id="410659"/>
    <lineage>
        <taxon>unclassified sequences</taxon>
        <taxon>metagenomes</taxon>
        <taxon>ecological metagenomes</taxon>
    </lineage>
</organism>
<proteinExistence type="predicted"/>
<sequence>MADVAGELDRHGAAGPPQTQIAIGRRTIGQDHRHGRERDQIVDRGRQSEQPLVRGQRRFGAHHAALALQAFQQRGFLAADIGAGTAANFQMKGPAAAEDIRAQIVADDRSVDGFIQYLQRMRIFRTQIDVTLRRPDREAGNGHAFDQHERVAFHDHAVGKGARVAFVGIADDVLLLGAGIEHRLPLDSGGEGRAATSTQPGLGDFLDDGRAIHGQRPFQAAIAIVVEVILQGNRIGDADAGEGQAFLIFQVGNVLRQSEPQPMLAAAQESAVEQAGYVLRVHRAIGNPALGGGDFDQRFQPEQPVRAVAYNFDAGSALRRLGCDGRCHLVGAQ</sequence>
<evidence type="ECO:0000256" key="1">
    <source>
        <dbReference type="SAM" id="MobiDB-lite"/>
    </source>
</evidence>
<protein>
    <submittedName>
        <fullName evidence="2">Uncharacterized protein</fullName>
    </submittedName>
</protein>
<reference evidence="2" key="1">
    <citation type="submission" date="2016-10" db="EMBL/GenBank/DDBJ databases">
        <title>Sequence of Gallionella enrichment culture.</title>
        <authorList>
            <person name="Poehlein A."/>
            <person name="Muehling M."/>
            <person name="Daniel R."/>
        </authorList>
    </citation>
    <scope>NUCLEOTIDE SEQUENCE</scope>
</reference>
<name>A0A1J5QGS1_9ZZZZ</name>
<dbReference type="AlphaFoldDB" id="A0A1J5QGS1"/>